<dbReference type="Proteomes" id="UP001595457">
    <property type="component" value="Unassembled WGS sequence"/>
</dbReference>
<comment type="caution">
    <text evidence="1">The sequence shown here is derived from an EMBL/GenBank/DDBJ whole genome shotgun (WGS) entry which is preliminary data.</text>
</comment>
<gene>
    <name evidence="1" type="ORF">ACFOJE_00700</name>
</gene>
<name>A0ABV7APR9_9GAMM</name>
<sequence length="79" mass="9053">MSPLIELAQQIEQLYPLKDKKVGKRYRVVSELAGMTELEEIGGAPRYVSTAELKDRGRWDHAVAERRSPWRSSVSRGRL</sequence>
<evidence type="ECO:0000313" key="2">
    <source>
        <dbReference type="Proteomes" id="UP001595457"/>
    </source>
</evidence>
<dbReference type="RefSeq" id="WP_377812304.1">
    <property type="nucleotide sequence ID" value="NZ_JBHRSJ010000001.1"/>
</dbReference>
<organism evidence="1 2">
    <name type="scientific">Azotobacter bryophylli</name>
    <dbReference type="NCBI Taxonomy" id="1986537"/>
    <lineage>
        <taxon>Bacteria</taxon>
        <taxon>Pseudomonadati</taxon>
        <taxon>Pseudomonadota</taxon>
        <taxon>Gammaproteobacteria</taxon>
        <taxon>Pseudomonadales</taxon>
        <taxon>Pseudomonadaceae</taxon>
        <taxon>Azotobacter</taxon>
    </lineage>
</organism>
<keyword evidence="2" id="KW-1185">Reference proteome</keyword>
<reference evidence="2" key="1">
    <citation type="journal article" date="2019" name="Int. J. Syst. Evol. Microbiol.">
        <title>The Global Catalogue of Microorganisms (GCM) 10K type strain sequencing project: providing services to taxonomists for standard genome sequencing and annotation.</title>
        <authorList>
            <consortium name="The Broad Institute Genomics Platform"/>
            <consortium name="The Broad Institute Genome Sequencing Center for Infectious Disease"/>
            <person name="Wu L."/>
            <person name="Ma J."/>
        </authorList>
    </citation>
    <scope>NUCLEOTIDE SEQUENCE [LARGE SCALE GENOMIC DNA]</scope>
    <source>
        <strain evidence="2">KCTC 62195</strain>
    </source>
</reference>
<dbReference type="EMBL" id="JBHRSJ010000001">
    <property type="protein sequence ID" value="MFC2970732.1"/>
    <property type="molecule type" value="Genomic_DNA"/>
</dbReference>
<accession>A0ABV7APR9</accession>
<evidence type="ECO:0000313" key="1">
    <source>
        <dbReference type="EMBL" id="MFC2970732.1"/>
    </source>
</evidence>
<proteinExistence type="predicted"/>
<protein>
    <submittedName>
        <fullName evidence="1">Uncharacterized protein</fullName>
    </submittedName>
</protein>